<evidence type="ECO:0000313" key="2">
    <source>
        <dbReference type="Proteomes" id="UP000637980"/>
    </source>
</evidence>
<evidence type="ECO:0000313" key="1">
    <source>
        <dbReference type="EMBL" id="GHB19501.1"/>
    </source>
</evidence>
<dbReference type="RefSeq" id="WP_209008760.1">
    <property type="nucleotide sequence ID" value="NZ_BMXE01000001.1"/>
</dbReference>
<name>A0ABQ3DYS2_9HYPH</name>
<organism evidence="1 2">
    <name type="scientific">Pseudovibrio japonicus</name>
    <dbReference type="NCBI Taxonomy" id="366534"/>
    <lineage>
        <taxon>Bacteria</taxon>
        <taxon>Pseudomonadati</taxon>
        <taxon>Pseudomonadota</taxon>
        <taxon>Alphaproteobacteria</taxon>
        <taxon>Hyphomicrobiales</taxon>
        <taxon>Stappiaceae</taxon>
        <taxon>Pseudovibrio</taxon>
    </lineage>
</organism>
<evidence type="ECO:0008006" key="3">
    <source>
        <dbReference type="Google" id="ProtNLM"/>
    </source>
</evidence>
<accession>A0ABQ3DYS2</accession>
<sequence>MKEQQTARGSFPWHDLMHKACRELGWSPRSFWQATPKELQMALNPTGSPAKHAFSRSTLDDLLRRFPDQQEPPTP</sequence>
<dbReference type="EMBL" id="BMXE01000001">
    <property type="protein sequence ID" value="GHB19501.1"/>
    <property type="molecule type" value="Genomic_DNA"/>
</dbReference>
<proteinExistence type="predicted"/>
<reference evidence="2" key="1">
    <citation type="journal article" date="2019" name="Int. J. Syst. Evol. Microbiol.">
        <title>The Global Catalogue of Microorganisms (GCM) 10K type strain sequencing project: providing services to taxonomists for standard genome sequencing and annotation.</title>
        <authorList>
            <consortium name="The Broad Institute Genomics Platform"/>
            <consortium name="The Broad Institute Genome Sequencing Center for Infectious Disease"/>
            <person name="Wu L."/>
            <person name="Ma J."/>
        </authorList>
    </citation>
    <scope>NUCLEOTIDE SEQUENCE [LARGE SCALE GENOMIC DNA]</scope>
    <source>
        <strain evidence="2">KCTC 12861</strain>
    </source>
</reference>
<gene>
    <name evidence="1" type="ORF">GCM10007094_04270</name>
</gene>
<dbReference type="InterPro" id="IPR019056">
    <property type="entry name" value="Phage_TAC_6"/>
</dbReference>
<protein>
    <recommendedName>
        <fullName evidence="3">Phage tail assembly chaperone</fullName>
    </recommendedName>
</protein>
<comment type="caution">
    <text evidence="1">The sequence shown here is derived from an EMBL/GenBank/DDBJ whole genome shotgun (WGS) entry which is preliminary data.</text>
</comment>
<keyword evidence="2" id="KW-1185">Reference proteome</keyword>
<dbReference type="Proteomes" id="UP000637980">
    <property type="component" value="Unassembled WGS sequence"/>
</dbReference>
<dbReference type="Pfam" id="PF09550">
    <property type="entry name" value="Phage_TAC_6"/>
    <property type="match status" value="1"/>
</dbReference>